<dbReference type="AlphaFoldDB" id="A0A8B8BEJ7"/>
<dbReference type="Gene3D" id="2.60.120.290">
    <property type="entry name" value="Spermadhesin, CUB domain"/>
    <property type="match status" value="3"/>
</dbReference>
<evidence type="ECO:0000256" key="4">
    <source>
        <dbReference type="ARBA" id="ARBA00022737"/>
    </source>
</evidence>
<keyword evidence="5 9" id="KW-0472">Membrane</keyword>
<keyword evidence="12" id="KW-1185">Reference proteome</keyword>
<evidence type="ECO:0000256" key="5">
    <source>
        <dbReference type="ARBA" id="ARBA00023136"/>
    </source>
</evidence>
<sequence length="451" mass="49974">MQDCEITVVGEKNKVITYTIAFAAIDQYRDSECSTLLEVFDGASTDEKIFDSCNPFKPENTSMIDMREAGENLYIKFSSDEVHVDIGFAIMFKLKDVDPCAEKRCDPNELCFYTRDTYEEECRQGIAHDNTNEREISCPEDGTEILLDFPSLESRTFRFPPMGTRGFPTSDTCKWILRAPPGFKIAVGFRDSTLIFNHVVRVLDGTDTLLALQRGDERSSQDKASSGNSLTLQLDTDNQSSELETFAITVFGGRDSEICPGTQTVQATDSYQMLTSEGFPGGTGSQECDVTITADDGNIIVFSMLYASLNFYRSEYNDFLEIYEGTSPKKTLFSVDPFFPALNSRTSGNQLRIRYQLNDAETGFLFTFKQKPLSECKEREISSTCDPNAICSDSNGAPTCVCTEGFTGNGTECTAERNRLVPVVLVSTIAGVLGVISIIFVLFLLIPTSFG</sequence>
<dbReference type="PROSITE" id="PS50026">
    <property type="entry name" value="EGF_3"/>
    <property type="match status" value="1"/>
</dbReference>
<feature type="domain" description="CUB" evidence="10">
    <location>
        <begin position="138"/>
        <end position="253"/>
    </location>
</feature>
<keyword evidence="6" id="KW-1015">Disulfide bond</keyword>
<evidence type="ECO:0000256" key="6">
    <source>
        <dbReference type="ARBA" id="ARBA00023157"/>
    </source>
</evidence>
<dbReference type="SUPFAM" id="SSF49854">
    <property type="entry name" value="Spermadhesin, CUB domain"/>
    <property type="match status" value="3"/>
</dbReference>
<evidence type="ECO:0000256" key="9">
    <source>
        <dbReference type="SAM" id="Phobius"/>
    </source>
</evidence>
<dbReference type="CDD" id="cd00041">
    <property type="entry name" value="CUB"/>
    <property type="match status" value="1"/>
</dbReference>
<evidence type="ECO:0000256" key="2">
    <source>
        <dbReference type="ARBA" id="ARBA00022475"/>
    </source>
</evidence>
<feature type="domain" description="CUB" evidence="10">
    <location>
        <begin position="259"/>
        <end position="371"/>
    </location>
</feature>
<keyword evidence="4" id="KW-0677">Repeat</keyword>
<dbReference type="PANTHER" id="PTHR24251:SF50">
    <property type="entry name" value="ATTRACTIN-LIKE 1A"/>
    <property type="match status" value="1"/>
</dbReference>
<evidence type="ECO:0000313" key="12">
    <source>
        <dbReference type="Proteomes" id="UP000694844"/>
    </source>
</evidence>
<dbReference type="Pfam" id="PF12947">
    <property type="entry name" value="EGF_3"/>
    <property type="match status" value="1"/>
</dbReference>
<dbReference type="InterPro" id="IPR000742">
    <property type="entry name" value="EGF"/>
</dbReference>
<dbReference type="PANTHER" id="PTHR24251">
    <property type="entry name" value="OVOCHYMASE-RELATED"/>
    <property type="match status" value="1"/>
</dbReference>
<dbReference type="SMART" id="SM00042">
    <property type="entry name" value="CUB"/>
    <property type="match status" value="2"/>
</dbReference>
<dbReference type="PROSITE" id="PS01186">
    <property type="entry name" value="EGF_2"/>
    <property type="match status" value="1"/>
</dbReference>
<feature type="compositionally biased region" description="Polar residues" evidence="8">
    <location>
        <begin position="222"/>
        <end position="234"/>
    </location>
</feature>
<evidence type="ECO:0000256" key="1">
    <source>
        <dbReference type="ARBA" id="ARBA00004236"/>
    </source>
</evidence>
<dbReference type="PROSITE" id="PS01180">
    <property type="entry name" value="CUB"/>
    <property type="match status" value="2"/>
</dbReference>
<dbReference type="RefSeq" id="XP_022301451.1">
    <property type="nucleotide sequence ID" value="XM_022445743.1"/>
</dbReference>
<dbReference type="GO" id="GO:0046872">
    <property type="term" value="F:metal ion binding"/>
    <property type="evidence" value="ECO:0007669"/>
    <property type="project" value="UniProtKB-KW"/>
</dbReference>
<proteinExistence type="predicted"/>
<evidence type="ECO:0000313" key="13">
    <source>
        <dbReference type="RefSeq" id="XP_022301451.1"/>
    </source>
</evidence>
<evidence type="ECO:0000256" key="8">
    <source>
        <dbReference type="SAM" id="MobiDB-lite"/>
    </source>
</evidence>
<reference evidence="13" key="1">
    <citation type="submission" date="2025-08" db="UniProtKB">
        <authorList>
            <consortium name="RefSeq"/>
        </authorList>
    </citation>
    <scope>IDENTIFICATION</scope>
    <source>
        <tissue evidence="13">Whole sample</tissue>
    </source>
</reference>
<dbReference type="Gene3D" id="2.10.25.10">
    <property type="entry name" value="Laminin"/>
    <property type="match status" value="1"/>
</dbReference>
<dbReference type="InterPro" id="IPR024731">
    <property type="entry name" value="NELL2-like_EGF"/>
</dbReference>
<keyword evidence="9" id="KW-1133">Transmembrane helix</keyword>
<dbReference type="OrthoDB" id="5965479at2759"/>
<evidence type="ECO:0000259" key="11">
    <source>
        <dbReference type="PROSITE" id="PS50026"/>
    </source>
</evidence>
<dbReference type="GO" id="GO:0005886">
    <property type="term" value="C:plasma membrane"/>
    <property type="evidence" value="ECO:0007669"/>
    <property type="project" value="UniProtKB-SubCell"/>
</dbReference>
<protein>
    <submittedName>
        <fullName evidence="13">Uncharacterized protein LOC111109567</fullName>
    </submittedName>
</protein>
<feature type="domain" description="EGF-like" evidence="11">
    <location>
        <begin position="372"/>
        <end position="414"/>
    </location>
</feature>
<dbReference type="Proteomes" id="UP000694844">
    <property type="component" value="Chromosome 8"/>
</dbReference>
<dbReference type="CDD" id="cd00053">
    <property type="entry name" value="EGF"/>
    <property type="match status" value="1"/>
</dbReference>
<keyword evidence="3 7" id="KW-0245">EGF-like domain</keyword>
<evidence type="ECO:0000256" key="3">
    <source>
        <dbReference type="ARBA" id="ARBA00022536"/>
    </source>
</evidence>
<comment type="caution">
    <text evidence="7">Lacks conserved residue(s) required for the propagation of feature annotation.</text>
</comment>
<name>A0A8B8BEJ7_CRAVI</name>
<keyword evidence="9" id="KW-0812">Transmembrane</keyword>
<dbReference type="InterPro" id="IPR035914">
    <property type="entry name" value="Sperma_CUB_dom_sf"/>
</dbReference>
<dbReference type="GeneID" id="111109567"/>
<gene>
    <name evidence="13" type="primary">LOC111109567</name>
</gene>
<dbReference type="KEGG" id="cvn:111109567"/>
<keyword evidence="2" id="KW-1003">Cell membrane</keyword>
<comment type="subcellular location">
    <subcellularLocation>
        <location evidence="1">Cell membrane</location>
    </subcellularLocation>
</comment>
<evidence type="ECO:0000259" key="10">
    <source>
        <dbReference type="PROSITE" id="PS01180"/>
    </source>
</evidence>
<evidence type="ECO:0000256" key="7">
    <source>
        <dbReference type="PROSITE-ProRule" id="PRU00076"/>
    </source>
</evidence>
<accession>A0A8B8BEJ7</accession>
<feature type="region of interest" description="Disordered" evidence="8">
    <location>
        <begin position="215"/>
        <end position="234"/>
    </location>
</feature>
<dbReference type="InterPro" id="IPR000859">
    <property type="entry name" value="CUB_dom"/>
</dbReference>
<feature type="transmembrane region" description="Helical" evidence="9">
    <location>
        <begin position="420"/>
        <end position="446"/>
    </location>
</feature>
<organism evidence="12 13">
    <name type="scientific">Crassostrea virginica</name>
    <name type="common">Eastern oyster</name>
    <dbReference type="NCBI Taxonomy" id="6565"/>
    <lineage>
        <taxon>Eukaryota</taxon>
        <taxon>Metazoa</taxon>
        <taxon>Spiralia</taxon>
        <taxon>Lophotrochozoa</taxon>
        <taxon>Mollusca</taxon>
        <taxon>Bivalvia</taxon>
        <taxon>Autobranchia</taxon>
        <taxon>Pteriomorphia</taxon>
        <taxon>Ostreida</taxon>
        <taxon>Ostreoidea</taxon>
        <taxon>Ostreidae</taxon>
        <taxon>Crassostrea</taxon>
    </lineage>
</organism>